<dbReference type="EMBL" id="BLXT01000945">
    <property type="protein sequence ID" value="GFN81607.1"/>
    <property type="molecule type" value="Genomic_DNA"/>
</dbReference>
<comment type="caution">
    <text evidence="1">The sequence shown here is derived from an EMBL/GenBank/DDBJ whole genome shotgun (WGS) entry which is preliminary data.</text>
</comment>
<organism evidence="1 2">
    <name type="scientific">Plakobranchus ocellatus</name>
    <dbReference type="NCBI Taxonomy" id="259542"/>
    <lineage>
        <taxon>Eukaryota</taxon>
        <taxon>Metazoa</taxon>
        <taxon>Spiralia</taxon>
        <taxon>Lophotrochozoa</taxon>
        <taxon>Mollusca</taxon>
        <taxon>Gastropoda</taxon>
        <taxon>Heterobranchia</taxon>
        <taxon>Euthyneura</taxon>
        <taxon>Panpulmonata</taxon>
        <taxon>Sacoglossa</taxon>
        <taxon>Placobranchoidea</taxon>
        <taxon>Plakobranchidae</taxon>
        <taxon>Plakobranchus</taxon>
    </lineage>
</organism>
<name>A0AAV3YHI7_9GAST</name>
<dbReference type="Proteomes" id="UP000735302">
    <property type="component" value="Unassembled WGS sequence"/>
</dbReference>
<evidence type="ECO:0000313" key="1">
    <source>
        <dbReference type="EMBL" id="GFN81607.1"/>
    </source>
</evidence>
<gene>
    <name evidence="1" type="ORF">PoB_000811300</name>
</gene>
<evidence type="ECO:0000313" key="2">
    <source>
        <dbReference type="Proteomes" id="UP000735302"/>
    </source>
</evidence>
<accession>A0AAV3YHI7</accession>
<reference evidence="1 2" key="1">
    <citation type="journal article" date="2021" name="Elife">
        <title>Chloroplast acquisition without the gene transfer in kleptoplastic sea slugs, Plakobranchus ocellatus.</title>
        <authorList>
            <person name="Maeda T."/>
            <person name="Takahashi S."/>
            <person name="Yoshida T."/>
            <person name="Shimamura S."/>
            <person name="Takaki Y."/>
            <person name="Nagai Y."/>
            <person name="Toyoda A."/>
            <person name="Suzuki Y."/>
            <person name="Arimoto A."/>
            <person name="Ishii H."/>
            <person name="Satoh N."/>
            <person name="Nishiyama T."/>
            <person name="Hasebe M."/>
            <person name="Maruyama T."/>
            <person name="Minagawa J."/>
            <person name="Obokata J."/>
            <person name="Shigenobu S."/>
        </authorList>
    </citation>
    <scope>NUCLEOTIDE SEQUENCE [LARGE SCALE GENOMIC DNA]</scope>
</reference>
<protein>
    <submittedName>
        <fullName evidence="1">Uncharacterized protein</fullName>
    </submittedName>
</protein>
<keyword evidence="2" id="KW-1185">Reference proteome</keyword>
<proteinExistence type="predicted"/>
<sequence>MHWHTQTAPQLGELGTGATGSTLWPSGSTSRIYRLVQETTCSYECELKAINKCLCVIIRRQRGGAVLQGRVIFTDCLALVQVLGGYSSERVGGAVLLSDYLQETEG</sequence>
<dbReference type="AlphaFoldDB" id="A0AAV3YHI7"/>